<evidence type="ECO:0000256" key="12">
    <source>
        <dbReference type="ARBA" id="ARBA00047844"/>
    </source>
</evidence>
<keyword evidence="6" id="KW-0547">Nucleotide-binding</keyword>
<dbReference type="GO" id="GO:0005524">
    <property type="term" value="F:ATP binding"/>
    <property type="evidence" value="ECO:0007669"/>
    <property type="project" value="UniProtKB-KW"/>
</dbReference>
<dbReference type="InterPro" id="IPR045864">
    <property type="entry name" value="aa-tRNA-synth_II/BPL/LPL"/>
</dbReference>
<evidence type="ECO:0000313" key="15">
    <source>
        <dbReference type="EMBL" id="CAF4069666.1"/>
    </source>
</evidence>
<evidence type="ECO:0000313" key="16">
    <source>
        <dbReference type="Proteomes" id="UP000663836"/>
    </source>
</evidence>
<dbReference type="InterPro" id="IPR006195">
    <property type="entry name" value="aa-tRNA-synth_II"/>
</dbReference>
<dbReference type="NCBIfam" id="TIGR00457">
    <property type="entry name" value="asnS"/>
    <property type="match status" value="1"/>
</dbReference>
<dbReference type="CDD" id="cd22249">
    <property type="entry name" value="UDM1_RNF168_RNF169-like"/>
    <property type="match status" value="1"/>
</dbReference>
<name>A0A819SFX8_9BILA</name>
<dbReference type="GO" id="GO:0006421">
    <property type="term" value="P:asparaginyl-tRNA aminoacylation"/>
    <property type="evidence" value="ECO:0007669"/>
    <property type="project" value="InterPro"/>
</dbReference>
<evidence type="ECO:0000256" key="1">
    <source>
        <dbReference type="ARBA" id="ARBA00004496"/>
    </source>
</evidence>
<feature type="region of interest" description="Disordered" evidence="13">
    <location>
        <begin position="34"/>
        <end position="56"/>
    </location>
</feature>
<dbReference type="InterPro" id="IPR004365">
    <property type="entry name" value="NA-bd_OB_tRNA"/>
</dbReference>
<protein>
    <recommendedName>
        <fullName evidence="11">Asparagine--tRNA ligase, cytoplasmic</fullName>
        <ecNumber evidence="3">6.1.1.22</ecNumber>
    </recommendedName>
    <alternativeName>
        <fullName evidence="10">Asparaginyl-tRNA synthetase</fullName>
    </alternativeName>
</protein>
<evidence type="ECO:0000256" key="13">
    <source>
        <dbReference type="SAM" id="MobiDB-lite"/>
    </source>
</evidence>
<dbReference type="FunFam" id="2.40.50.140:FF:000151">
    <property type="entry name" value="Asparagine--tRNA ligase, cytoplasmic"/>
    <property type="match status" value="1"/>
</dbReference>
<dbReference type="InterPro" id="IPR004364">
    <property type="entry name" value="Aa-tRNA-synt_II"/>
</dbReference>
<comment type="catalytic activity">
    <reaction evidence="12">
        <text>tRNA(Asn) + L-asparagine + ATP = L-asparaginyl-tRNA(Asn) + AMP + diphosphate + H(+)</text>
        <dbReference type="Rhea" id="RHEA:11180"/>
        <dbReference type="Rhea" id="RHEA-COMP:9659"/>
        <dbReference type="Rhea" id="RHEA-COMP:9674"/>
        <dbReference type="ChEBI" id="CHEBI:15378"/>
        <dbReference type="ChEBI" id="CHEBI:30616"/>
        <dbReference type="ChEBI" id="CHEBI:33019"/>
        <dbReference type="ChEBI" id="CHEBI:58048"/>
        <dbReference type="ChEBI" id="CHEBI:78442"/>
        <dbReference type="ChEBI" id="CHEBI:78515"/>
        <dbReference type="ChEBI" id="CHEBI:456215"/>
        <dbReference type="EC" id="6.1.1.22"/>
    </reaction>
</comment>
<sequence>AYRQHGDNVTIYVDSKDETKGRWELLSKAQAKKVKTRYEEEKRKEKAAAEREEKDRIQREENLKKAKEITITEDSSLPKAIVLKIKALKSQHGQRVKVFGWVHRIRRQGKNLMFVVLRDGTGFLQCVFTDRLCQTYDAVILSTEATISVSGVVRPVPEGQTAPGNQELVADYFEVIGHSPPGGADTLLNEESHPDVQLDNRHMMIRGENTSKILRLRSIVTQCFRDHYFDRGYYETFPPTLVQTQVEGGSTLFGLNYFGEPAYLTQSSQLYLETACPALGDVFCIAQSYRAEQSRTRRHLAEYTHVEAECPFISFDDLLDRIEDLVVDVVDRVLKHPEAHLLFEINPTFKTPKKPFRRMNYSDGIEWLKENGIKNEETGKFYEFGEDIPELPERKMTDQINEPILFCRFPAEIKSFYMKRDPKDNRLTESVDVLMPSVGEIVGGSMRMTDFEDLSESFRKNGLRPEPYYWYLDQRKYGTFPHGGYGLGLDRFMTWLTNRNHIRDVCLYPRFIGRLTDTFIVDLIAFQSIDNFKTTISENIFNEEYQSVLVSKLINFLIDDELKSSSQGVSSKL</sequence>
<evidence type="ECO:0000256" key="5">
    <source>
        <dbReference type="ARBA" id="ARBA00022598"/>
    </source>
</evidence>
<organism evidence="15 16">
    <name type="scientific">Rotaria sordida</name>
    <dbReference type="NCBI Taxonomy" id="392033"/>
    <lineage>
        <taxon>Eukaryota</taxon>
        <taxon>Metazoa</taxon>
        <taxon>Spiralia</taxon>
        <taxon>Gnathifera</taxon>
        <taxon>Rotifera</taxon>
        <taxon>Eurotatoria</taxon>
        <taxon>Bdelloidea</taxon>
        <taxon>Philodinida</taxon>
        <taxon>Philodinidae</taxon>
        <taxon>Rotaria</taxon>
    </lineage>
</organism>
<keyword evidence="7" id="KW-0067">ATP-binding</keyword>
<dbReference type="PANTHER" id="PTHR22594">
    <property type="entry name" value="ASPARTYL/LYSYL-TRNA SYNTHETASE"/>
    <property type="match status" value="1"/>
</dbReference>
<reference evidence="15" key="1">
    <citation type="submission" date="2021-02" db="EMBL/GenBank/DDBJ databases">
        <authorList>
            <person name="Nowell W R."/>
        </authorList>
    </citation>
    <scope>NUCLEOTIDE SEQUENCE</scope>
</reference>
<dbReference type="AlphaFoldDB" id="A0A819SFX8"/>
<gene>
    <name evidence="15" type="ORF">JBS370_LOCUS30076</name>
</gene>
<dbReference type="Pfam" id="PF20917">
    <property type="entry name" value="AsnRS_N"/>
    <property type="match status" value="1"/>
</dbReference>
<feature type="non-terminal residue" evidence="15">
    <location>
        <position position="1"/>
    </location>
</feature>
<evidence type="ECO:0000256" key="2">
    <source>
        <dbReference type="ARBA" id="ARBA00008226"/>
    </source>
</evidence>
<feature type="domain" description="Aminoacyl-transfer RNA synthetases class-II family profile" evidence="14">
    <location>
        <begin position="214"/>
        <end position="509"/>
    </location>
</feature>
<dbReference type="InterPro" id="IPR012340">
    <property type="entry name" value="NA-bd_OB-fold"/>
</dbReference>
<keyword evidence="4" id="KW-0963">Cytoplasm</keyword>
<dbReference type="PANTHER" id="PTHR22594:SF16">
    <property type="entry name" value="ASPARAGINE--TRNA LIGASE, CYTOPLASMIC"/>
    <property type="match status" value="1"/>
</dbReference>
<dbReference type="SUPFAM" id="SSF55681">
    <property type="entry name" value="Class II aaRS and biotin synthetases"/>
    <property type="match status" value="1"/>
</dbReference>
<dbReference type="PROSITE" id="PS50862">
    <property type="entry name" value="AA_TRNA_LIGASE_II"/>
    <property type="match status" value="1"/>
</dbReference>
<dbReference type="Pfam" id="PF01336">
    <property type="entry name" value="tRNA_anti-codon"/>
    <property type="match status" value="1"/>
</dbReference>
<accession>A0A819SFX8</accession>
<evidence type="ECO:0000256" key="3">
    <source>
        <dbReference type="ARBA" id="ARBA00012816"/>
    </source>
</evidence>
<dbReference type="InterPro" id="IPR048952">
    <property type="entry name" value="AsnRS_N"/>
</dbReference>
<dbReference type="GO" id="GO:0003676">
    <property type="term" value="F:nucleic acid binding"/>
    <property type="evidence" value="ECO:0007669"/>
    <property type="project" value="InterPro"/>
</dbReference>
<evidence type="ECO:0000256" key="9">
    <source>
        <dbReference type="ARBA" id="ARBA00023146"/>
    </source>
</evidence>
<dbReference type="InterPro" id="IPR004522">
    <property type="entry name" value="Asn-tRNA-ligase"/>
</dbReference>
<dbReference type="Gene3D" id="3.30.930.10">
    <property type="entry name" value="Bira Bifunctional Protein, Domain 2"/>
    <property type="match status" value="1"/>
</dbReference>
<evidence type="ECO:0000256" key="8">
    <source>
        <dbReference type="ARBA" id="ARBA00022917"/>
    </source>
</evidence>
<dbReference type="Pfam" id="PF00152">
    <property type="entry name" value="tRNA-synt_2"/>
    <property type="match status" value="1"/>
</dbReference>
<dbReference type="GO" id="GO:0004816">
    <property type="term" value="F:asparagine-tRNA ligase activity"/>
    <property type="evidence" value="ECO:0007669"/>
    <property type="project" value="UniProtKB-EC"/>
</dbReference>
<dbReference type="CDD" id="cd00776">
    <property type="entry name" value="AsxRS_core"/>
    <property type="match status" value="1"/>
</dbReference>
<evidence type="ECO:0000256" key="6">
    <source>
        <dbReference type="ARBA" id="ARBA00022741"/>
    </source>
</evidence>
<keyword evidence="8" id="KW-0648">Protein biosynthesis</keyword>
<evidence type="ECO:0000256" key="7">
    <source>
        <dbReference type="ARBA" id="ARBA00022840"/>
    </source>
</evidence>
<dbReference type="EMBL" id="CAJOBD010006769">
    <property type="protein sequence ID" value="CAF4069666.1"/>
    <property type="molecule type" value="Genomic_DNA"/>
</dbReference>
<evidence type="ECO:0000259" key="14">
    <source>
        <dbReference type="PROSITE" id="PS50862"/>
    </source>
</evidence>
<evidence type="ECO:0000256" key="4">
    <source>
        <dbReference type="ARBA" id="ARBA00022490"/>
    </source>
</evidence>
<comment type="subcellular location">
    <subcellularLocation>
        <location evidence="1">Cytoplasm</location>
    </subcellularLocation>
</comment>
<dbReference type="GO" id="GO:0005737">
    <property type="term" value="C:cytoplasm"/>
    <property type="evidence" value="ECO:0007669"/>
    <property type="project" value="UniProtKB-SubCell"/>
</dbReference>
<dbReference type="EC" id="6.1.1.22" evidence="3"/>
<keyword evidence="9" id="KW-0030">Aminoacyl-tRNA synthetase</keyword>
<dbReference type="Proteomes" id="UP000663836">
    <property type="component" value="Unassembled WGS sequence"/>
</dbReference>
<dbReference type="InterPro" id="IPR002312">
    <property type="entry name" value="Asp/Asn-tRNA-synth_IIb"/>
</dbReference>
<proteinExistence type="inferred from homology"/>
<comment type="caution">
    <text evidence="15">The sequence shown here is derived from an EMBL/GenBank/DDBJ whole genome shotgun (WGS) entry which is preliminary data.</text>
</comment>
<dbReference type="Gene3D" id="2.40.50.140">
    <property type="entry name" value="Nucleic acid-binding proteins"/>
    <property type="match status" value="1"/>
</dbReference>
<dbReference type="FunFam" id="3.30.930.10:FF:000040">
    <property type="entry name" value="Asparagine--tRNA ligase, cytoplasmic"/>
    <property type="match status" value="1"/>
</dbReference>
<dbReference type="SUPFAM" id="SSF50249">
    <property type="entry name" value="Nucleic acid-binding proteins"/>
    <property type="match status" value="1"/>
</dbReference>
<dbReference type="PRINTS" id="PR01042">
    <property type="entry name" value="TRNASYNTHASP"/>
</dbReference>
<comment type="similarity">
    <text evidence="2">Belongs to the class-II aminoacyl-tRNA synthetase family.</text>
</comment>
<keyword evidence="5" id="KW-0436">Ligase</keyword>
<evidence type="ECO:0000256" key="11">
    <source>
        <dbReference type="ARBA" id="ARBA00039867"/>
    </source>
</evidence>
<evidence type="ECO:0000256" key="10">
    <source>
        <dbReference type="ARBA" id="ARBA00029886"/>
    </source>
</evidence>
<feature type="compositionally biased region" description="Basic and acidic residues" evidence="13">
    <location>
        <begin position="36"/>
        <end position="56"/>
    </location>
</feature>
<dbReference type="Gene3D" id="3.30.1910.20">
    <property type="entry name" value="asparaginyl-tRNA synthetase, N-terminal domain"/>
    <property type="match status" value="1"/>
</dbReference>
<dbReference type="CDD" id="cd04323">
    <property type="entry name" value="AsnRS_cyto_like_N"/>
    <property type="match status" value="1"/>
</dbReference>